<accession>A0A0R3TDA4</accession>
<dbReference type="Proteomes" id="UP000278807">
    <property type="component" value="Unassembled WGS sequence"/>
</dbReference>
<dbReference type="AlphaFoldDB" id="A0A0R3TDA4"/>
<dbReference type="WBParaSite" id="HNAJ_0000504301-mRNA-1">
    <property type="protein sequence ID" value="HNAJ_0000504301-mRNA-1"/>
    <property type="gene ID" value="HNAJ_0000504301"/>
</dbReference>
<dbReference type="PANTHER" id="PTHR47188">
    <property type="entry name" value="PROTEIN TAR1"/>
    <property type="match status" value="1"/>
</dbReference>
<organism evidence="3">
    <name type="scientific">Rodentolepis nana</name>
    <name type="common">Dwarf tapeworm</name>
    <name type="synonym">Hymenolepis nana</name>
    <dbReference type="NCBI Taxonomy" id="102285"/>
    <lineage>
        <taxon>Eukaryota</taxon>
        <taxon>Metazoa</taxon>
        <taxon>Spiralia</taxon>
        <taxon>Lophotrochozoa</taxon>
        <taxon>Platyhelminthes</taxon>
        <taxon>Cestoda</taxon>
        <taxon>Eucestoda</taxon>
        <taxon>Cyclophyllidea</taxon>
        <taxon>Hymenolepididae</taxon>
        <taxon>Rodentolepis</taxon>
    </lineage>
</organism>
<dbReference type="EMBL" id="UZAE01003985">
    <property type="protein sequence ID" value="VDO00901.1"/>
    <property type="molecule type" value="Genomic_DNA"/>
</dbReference>
<protein>
    <submittedName>
        <fullName evidence="1 3">Uncharacterized protein</fullName>
    </submittedName>
</protein>
<reference evidence="3" key="1">
    <citation type="submission" date="2017-02" db="UniProtKB">
        <authorList>
            <consortium name="WormBaseParasite"/>
        </authorList>
    </citation>
    <scope>IDENTIFICATION</scope>
</reference>
<sequence length="54" mass="6199">MRLHVLFTLSSEYFSTFPHGTCSLSDSWQYLALDGVYHPLWAAISNNPTLRPAW</sequence>
<evidence type="ECO:0000313" key="3">
    <source>
        <dbReference type="WBParaSite" id="HNAJ_0000504301-mRNA-1"/>
    </source>
</evidence>
<evidence type="ECO:0000313" key="2">
    <source>
        <dbReference type="Proteomes" id="UP000278807"/>
    </source>
</evidence>
<dbReference type="PANTHER" id="PTHR47188:SF1">
    <property type="entry name" value="PROTEIN TAR1"/>
    <property type="match status" value="1"/>
</dbReference>
<keyword evidence="2" id="KW-1185">Reference proteome</keyword>
<dbReference type="InterPro" id="IPR044792">
    <property type="entry name" value="TAR1"/>
</dbReference>
<dbReference type="OrthoDB" id="6263360at2759"/>
<name>A0A0R3TDA4_RODNA</name>
<proteinExistence type="predicted"/>
<evidence type="ECO:0000313" key="1">
    <source>
        <dbReference type="EMBL" id="VDO00901.1"/>
    </source>
</evidence>
<dbReference type="GO" id="GO:0043457">
    <property type="term" value="P:regulation of cellular respiration"/>
    <property type="evidence" value="ECO:0007669"/>
    <property type="project" value="InterPro"/>
</dbReference>
<reference evidence="1 2" key="2">
    <citation type="submission" date="2018-11" db="EMBL/GenBank/DDBJ databases">
        <authorList>
            <consortium name="Pathogen Informatics"/>
        </authorList>
    </citation>
    <scope>NUCLEOTIDE SEQUENCE [LARGE SCALE GENOMIC DNA]</scope>
</reference>
<gene>
    <name evidence="1" type="ORF">HNAJ_LOCUS5041</name>
</gene>